<protein>
    <recommendedName>
        <fullName evidence="1">Glyoxalase-like domain-containing protein</fullName>
    </recommendedName>
</protein>
<proteinExistence type="predicted"/>
<comment type="caution">
    <text evidence="2">The sequence shown here is derived from an EMBL/GenBank/DDBJ whole genome shotgun (WGS) entry which is preliminary data.</text>
</comment>
<organism evidence="2 3">
    <name type="scientific">Cytospora paraplurivora</name>
    <dbReference type="NCBI Taxonomy" id="2898453"/>
    <lineage>
        <taxon>Eukaryota</taxon>
        <taxon>Fungi</taxon>
        <taxon>Dikarya</taxon>
        <taxon>Ascomycota</taxon>
        <taxon>Pezizomycotina</taxon>
        <taxon>Sordariomycetes</taxon>
        <taxon>Sordariomycetidae</taxon>
        <taxon>Diaporthales</taxon>
        <taxon>Cytosporaceae</taxon>
        <taxon>Cytospora</taxon>
    </lineage>
</organism>
<dbReference type="PANTHER" id="PTHR40265:SF1">
    <property type="entry name" value="GLYOXALASE-LIKE DOMAIN-CONTAINING PROTEIN"/>
    <property type="match status" value="1"/>
</dbReference>
<dbReference type="InterPro" id="IPR029068">
    <property type="entry name" value="Glyas_Bleomycin-R_OHBP_Dase"/>
</dbReference>
<evidence type="ECO:0000313" key="2">
    <source>
        <dbReference type="EMBL" id="KAK7740509.1"/>
    </source>
</evidence>
<evidence type="ECO:0000259" key="1">
    <source>
        <dbReference type="Pfam" id="PF13468"/>
    </source>
</evidence>
<reference evidence="2 3" key="1">
    <citation type="journal article" date="2023" name="PLoS ONE">
        <title>Cytospora paraplurivora sp. nov. isolated from orchards with fruit tree decline syndrome in Ontario, Canada.</title>
        <authorList>
            <person name="Ilyukhin E."/>
            <person name="Nguyen H.D.T."/>
            <person name="Castle A.J."/>
            <person name="Ellouze W."/>
        </authorList>
    </citation>
    <scope>NUCLEOTIDE SEQUENCE [LARGE SCALE GENOMIC DNA]</scope>
    <source>
        <strain evidence="2 3">FDS-564</strain>
    </source>
</reference>
<accession>A0AAN9UCU1</accession>
<sequence>MLVYQASAMAPTPILDHIVILVPHEILTNLPSWLTDAFTVLNGGRHADGVTENKLVLFQDGVYLEIIAFVPGQEEGRERHRWGRRSEGHIVDWANTLYSEGDLETIRSRVGAAKTGITYTSPTSGGRIRPDGTELKWIISSPILDEGKGGFIGGEAPFWCLDRTPRDLRVPYHVGGNTKHASGAVGVHRVTISVRDEGLFQTLKGTYNALQGQEGTRVGVDGDEAKFSWPLRTLESVRGENSPGELVLVKIDPGYFPDGSGPVSVRLTLVSSTGNGYLAGHLGDGNWPIRFELVGST</sequence>
<dbReference type="Proteomes" id="UP001320245">
    <property type="component" value="Unassembled WGS sequence"/>
</dbReference>
<dbReference type="Gene3D" id="3.10.180.10">
    <property type="entry name" value="2,3-Dihydroxybiphenyl 1,2-Dioxygenase, domain 1"/>
    <property type="match status" value="1"/>
</dbReference>
<dbReference type="AlphaFoldDB" id="A0AAN9UCU1"/>
<dbReference type="EMBL" id="JAJSPL020000020">
    <property type="protein sequence ID" value="KAK7740509.1"/>
    <property type="molecule type" value="Genomic_DNA"/>
</dbReference>
<gene>
    <name evidence="2" type="ORF">SLS53_005352</name>
</gene>
<dbReference type="InterPro" id="IPR025870">
    <property type="entry name" value="Glyoxalase-like_dom"/>
</dbReference>
<feature type="domain" description="Glyoxalase-like" evidence="1">
    <location>
        <begin position="15"/>
        <end position="198"/>
    </location>
</feature>
<dbReference type="Pfam" id="PF13468">
    <property type="entry name" value="Glyoxalase_3"/>
    <property type="match status" value="1"/>
</dbReference>
<name>A0AAN9UCU1_9PEZI</name>
<evidence type="ECO:0000313" key="3">
    <source>
        <dbReference type="Proteomes" id="UP001320245"/>
    </source>
</evidence>
<dbReference type="PANTHER" id="PTHR40265">
    <property type="entry name" value="BLL2707 PROTEIN"/>
    <property type="match status" value="1"/>
</dbReference>
<keyword evidence="3" id="KW-1185">Reference proteome</keyword>